<comment type="similarity">
    <text evidence="5">Belongs to the SAT4 family.</text>
</comment>
<name>A0AAE0M509_9PEZI</name>
<evidence type="ECO:0000259" key="7">
    <source>
        <dbReference type="Pfam" id="PF20684"/>
    </source>
</evidence>
<keyword evidence="4 6" id="KW-0472">Membrane</keyword>
<feature type="transmembrane region" description="Helical" evidence="6">
    <location>
        <begin position="20"/>
        <end position="41"/>
    </location>
</feature>
<dbReference type="GO" id="GO:0016020">
    <property type="term" value="C:membrane"/>
    <property type="evidence" value="ECO:0007669"/>
    <property type="project" value="UniProtKB-SubCell"/>
</dbReference>
<dbReference type="EMBL" id="JAUEPO010000006">
    <property type="protein sequence ID" value="KAK3319502.1"/>
    <property type="molecule type" value="Genomic_DNA"/>
</dbReference>
<dbReference type="InterPro" id="IPR052337">
    <property type="entry name" value="SAT4-like"/>
</dbReference>
<feature type="transmembrane region" description="Helical" evidence="6">
    <location>
        <begin position="216"/>
        <end position="236"/>
    </location>
</feature>
<feature type="transmembrane region" description="Helical" evidence="6">
    <location>
        <begin position="99"/>
        <end position="120"/>
    </location>
</feature>
<evidence type="ECO:0000313" key="8">
    <source>
        <dbReference type="EMBL" id="KAK3319502.1"/>
    </source>
</evidence>
<feature type="transmembrane region" description="Helical" evidence="6">
    <location>
        <begin position="132"/>
        <end position="153"/>
    </location>
</feature>
<protein>
    <submittedName>
        <fullName evidence="8">Integral membrane protein</fullName>
    </submittedName>
</protein>
<dbReference type="AlphaFoldDB" id="A0AAE0M509"/>
<accession>A0AAE0M509</accession>
<keyword evidence="9" id="KW-1185">Reference proteome</keyword>
<evidence type="ECO:0000256" key="4">
    <source>
        <dbReference type="ARBA" id="ARBA00023136"/>
    </source>
</evidence>
<feature type="transmembrane region" description="Helical" evidence="6">
    <location>
        <begin position="182"/>
        <end position="204"/>
    </location>
</feature>
<evidence type="ECO:0000256" key="5">
    <source>
        <dbReference type="ARBA" id="ARBA00038359"/>
    </source>
</evidence>
<feature type="transmembrane region" description="Helical" evidence="6">
    <location>
        <begin position="256"/>
        <end position="278"/>
    </location>
</feature>
<comment type="subcellular location">
    <subcellularLocation>
        <location evidence="1">Membrane</location>
        <topology evidence="1">Multi-pass membrane protein</topology>
    </subcellularLocation>
</comment>
<reference evidence="8" key="2">
    <citation type="submission" date="2023-06" db="EMBL/GenBank/DDBJ databases">
        <authorList>
            <consortium name="Lawrence Berkeley National Laboratory"/>
            <person name="Haridas S."/>
            <person name="Hensen N."/>
            <person name="Bonometti L."/>
            <person name="Westerberg I."/>
            <person name="Brannstrom I.O."/>
            <person name="Guillou S."/>
            <person name="Cros-Aarteil S."/>
            <person name="Calhoun S."/>
            <person name="Kuo A."/>
            <person name="Mondo S."/>
            <person name="Pangilinan J."/>
            <person name="Riley R."/>
            <person name="Labutti K."/>
            <person name="Andreopoulos B."/>
            <person name="Lipzen A."/>
            <person name="Chen C."/>
            <person name="Yanf M."/>
            <person name="Daum C."/>
            <person name="Ng V."/>
            <person name="Clum A."/>
            <person name="Steindorff A."/>
            <person name="Ohm R."/>
            <person name="Martin F."/>
            <person name="Silar P."/>
            <person name="Natvig D."/>
            <person name="Lalanne C."/>
            <person name="Gautier V."/>
            <person name="Ament-Velasquez S.L."/>
            <person name="Kruys A."/>
            <person name="Hutchinson M.I."/>
            <person name="Powell A.J."/>
            <person name="Barry K."/>
            <person name="Miller A.N."/>
            <person name="Grigoriev I.V."/>
            <person name="Debuchy R."/>
            <person name="Gladieux P."/>
            <person name="Thoren M.H."/>
            <person name="Johannesson H."/>
        </authorList>
    </citation>
    <scope>NUCLEOTIDE SEQUENCE</scope>
    <source>
        <strain evidence="8">SMH4131-1</strain>
    </source>
</reference>
<dbReference type="Proteomes" id="UP001286456">
    <property type="component" value="Unassembled WGS sequence"/>
</dbReference>
<comment type="caution">
    <text evidence="8">The sequence shown here is derived from an EMBL/GenBank/DDBJ whole genome shotgun (WGS) entry which is preliminary data.</text>
</comment>
<evidence type="ECO:0000313" key="9">
    <source>
        <dbReference type="Proteomes" id="UP001286456"/>
    </source>
</evidence>
<evidence type="ECO:0000256" key="6">
    <source>
        <dbReference type="SAM" id="Phobius"/>
    </source>
</evidence>
<feature type="domain" description="Rhodopsin" evidence="7">
    <location>
        <begin position="37"/>
        <end position="286"/>
    </location>
</feature>
<sequence length="391" mass="42340">MADTEAATVMPPDLNRGPEILAICGVLVAFAVITLVLRVYVRAKIIGKLGYDDWTMIFATLVVFVEMMIIIPEVGYGAGRHVEYIDPPSNITKGLHLNFATQPLCLIGLCFTKVSVGLFLLRLTTSKRFRYFIIGSIIFTVLSATGNLLTVFFQCRPLAFAWDGTVEGGQCIAAGDLKFAAFFNSSVSVLTDVVFALLPLPMLWKVQLNWRVKTALAGILSLGIFATVAAIVKITFLSNYGKHGDFLFDSSDLTIWFAAPNITPTTVEICTAIIAANFPCLKPLFKTLFNDASTAGCGHHYGSKYKGYVRNTDPSRNTTKSVVGGGGIDGNPGFEMYNRTEVTAEGKVGMSSTSGSEESILPQNLKGREGITRTTDVFVSSVREGVAQEHV</sequence>
<keyword evidence="3 6" id="KW-1133">Transmembrane helix</keyword>
<keyword evidence="2 6" id="KW-0812">Transmembrane</keyword>
<evidence type="ECO:0000256" key="3">
    <source>
        <dbReference type="ARBA" id="ARBA00022989"/>
    </source>
</evidence>
<reference evidence="8" key="1">
    <citation type="journal article" date="2023" name="Mol. Phylogenet. Evol.">
        <title>Genome-scale phylogeny and comparative genomics of the fungal order Sordariales.</title>
        <authorList>
            <person name="Hensen N."/>
            <person name="Bonometti L."/>
            <person name="Westerberg I."/>
            <person name="Brannstrom I.O."/>
            <person name="Guillou S."/>
            <person name="Cros-Aarteil S."/>
            <person name="Calhoun S."/>
            <person name="Haridas S."/>
            <person name="Kuo A."/>
            <person name="Mondo S."/>
            <person name="Pangilinan J."/>
            <person name="Riley R."/>
            <person name="LaButti K."/>
            <person name="Andreopoulos B."/>
            <person name="Lipzen A."/>
            <person name="Chen C."/>
            <person name="Yan M."/>
            <person name="Daum C."/>
            <person name="Ng V."/>
            <person name="Clum A."/>
            <person name="Steindorff A."/>
            <person name="Ohm R.A."/>
            <person name="Martin F."/>
            <person name="Silar P."/>
            <person name="Natvig D.O."/>
            <person name="Lalanne C."/>
            <person name="Gautier V."/>
            <person name="Ament-Velasquez S.L."/>
            <person name="Kruys A."/>
            <person name="Hutchinson M.I."/>
            <person name="Powell A.J."/>
            <person name="Barry K."/>
            <person name="Miller A.N."/>
            <person name="Grigoriev I.V."/>
            <person name="Debuchy R."/>
            <person name="Gladieux P."/>
            <person name="Hiltunen Thoren M."/>
            <person name="Johannesson H."/>
        </authorList>
    </citation>
    <scope>NUCLEOTIDE SEQUENCE</scope>
    <source>
        <strain evidence="8">SMH4131-1</strain>
    </source>
</reference>
<evidence type="ECO:0000256" key="2">
    <source>
        <dbReference type="ARBA" id="ARBA00022692"/>
    </source>
</evidence>
<dbReference type="Pfam" id="PF20684">
    <property type="entry name" value="Fung_rhodopsin"/>
    <property type="match status" value="1"/>
</dbReference>
<gene>
    <name evidence="8" type="ORF">B0T19DRAFT_445310</name>
</gene>
<feature type="transmembrane region" description="Helical" evidence="6">
    <location>
        <begin position="53"/>
        <end position="79"/>
    </location>
</feature>
<dbReference type="PANTHER" id="PTHR33048:SF167">
    <property type="entry name" value="INTEGRAL MEMBRANE PROTEIN"/>
    <property type="match status" value="1"/>
</dbReference>
<proteinExistence type="inferred from homology"/>
<organism evidence="8 9">
    <name type="scientific">Cercophora scortea</name>
    <dbReference type="NCBI Taxonomy" id="314031"/>
    <lineage>
        <taxon>Eukaryota</taxon>
        <taxon>Fungi</taxon>
        <taxon>Dikarya</taxon>
        <taxon>Ascomycota</taxon>
        <taxon>Pezizomycotina</taxon>
        <taxon>Sordariomycetes</taxon>
        <taxon>Sordariomycetidae</taxon>
        <taxon>Sordariales</taxon>
        <taxon>Lasiosphaeriaceae</taxon>
        <taxon>Cercophora</taxon>
    </lineage>
</organism>
<dbReference type="InterPro" id="IPR049326">
    <property type="entry name" value="Rhodopsin_dom_fungi"/>
</dbReference>
<evidence type="ECO:0000256" key="1">
    <source>
        <dbReference type="ARBA" id="ARBA00004141"/>
    </source>
</evidence>
<dbReference type="PANTHER" id="PTHR33048">
    <property type="entry name" value="PTH11-LIKE INTEGRAL MEMBRANE PROTEIN (AFU_ORTHOLOGUE AFUA_5G11245)"/>
    <property type="match status" value="1"/>
</dbReference>